<accession>A0A0E9W6E1</accession>
<dbReference type="AlphaFoldDB" id="A0A0E9W6E1"/>
<dbReference type="EMBL" id="GBXM01022665">
    <property type="protein sequence ID" value="JAH85912.1"/>
    <property type="molecule type" value="Transcribed_RNA"/>
</dbReference>
<reference evidence="2" key="1">
    <citation type="submission" date="2014-11" db="EMBL/GenBank/DDBJ databases">
        <authorList>
            <person name="Amaro Gonzalez C."/>
        </authorList>
    </citation>
    <scope>NUCLEOTIDE SEQUENCE</scope>
</reference>
<sequence>MGCRSTHLTCLSLCSWTCATLPLHVTHHLYVTVGFCERFLNKSFMSLFP</sequence>
<keyword evidence="1" id="KW-0732">Signal</keyword>
<feature type="chain" id="PRO_5002434062" description="Fatty acid desaturase domain-containing protein" evidence="1">
    <location>
        <begin position="23"/>
        <end position="49"/>
    </location>
</feature>
<feature type="signal peptide" evidence="1">
    <location>
        <begin position="1"/>
        <end position="22"/>
    </location>
</feature>
<name>A0A0E9W6E1_ANGAN</name>
<evidence type="ECO:0000256" key="1">
    <source>
        <dbReference type="SAM" id="SignalP"/>
    </source>
</evidence>
<evidence type="ECO:0000313" key="2">
    <source>
        <dbReference type="EMBL" id="JAH85912.1"/>
    </source>
</evidence>
<protein>
    <recommendedName>
        <fullName evidence="3">Fatty acid desaturase domain-containing protein</fullName>
    </recommendedName>
</protein>
<organism evidence="2">
    <name type="scientific">Anguilla anguilla</name>
    <name type="common">European freshwater eel</name>
    <name type="synonym">Muraena anguilla</name>
    <dbReference type="NCBI Taxonomy" id="7936"/>
    <lineage>
        <taxon>Eukaryota</taxon>
        <taxon>Metazoa</taxon>
        <taxon>Chordata</taxon>
        <taxon>Craniata</taxon>
        <taxon>Vertebrata</taxon>
        <taxon>Euteleostomi</taxon>
        <taxon>Actinopterygii</taxon>
        <taxon>Neopterygii</taxon>
        <taxon>Teleostei</taxon>
        <taxon>Anguilliformes</taxon>
        <taxon>Anguillidae</taxon>
        <taxon>Anguilla</taxon>
    </lineage>
</organism>
<proteinExistence type="predicted"/>
<reference evidence="2" key="2">
    <citation type="journal article" date="2015" name="Fish Shellfish Immunol.">
        <title>Early steps in the European eel (Anguilla anguilla)-Vibrio vulnificus interaction in the gills: Role of the RtxA13 toxin.</title>
        <authorList>
            <person name="Callol A."/>
            <person name="Pajuelo D."/>
            <person name="Ebbesson L."/>
            <person name="Teles M."/>
            <person name="MacKenzie S."/>
            <person name="Amaro C."/>
        </authorList>
    </citation>
    <scope>NUCLEOTIDE SEQUENCE</scope>
</reference>
<evidence type="ECO:0008006" key="3">
    <source>
        <dbReference type="Google" id="ProtNLM"/>
    </source>
</evidence>